<evidence type="ECO:0000256" key="1">
    <source>
        <dbReference type="ARBA" id="ARBA00004429"/>
    </source>
</evidence>
<feature type="transmembrane region" description="Helical" evidence="8">
    <location>
        <begin position="233"/>
        <end position="251"/>
    </location>
</feature>
<reference evidence="10 11" key="1">
    <citation type="submission" date="2020-08" db="EMBL/GenBank/DDBJ databases">
        <title>Bridging the membrane lipid divide: bacteria of the FCB group superphylum have the potential to synthesize archaeal ether lipids.</title>
        <authorList>
            <person name="Villanueva L."/>
            <person name="Von Meijenfeldt F.A.B."/>
            <person name="Westbye A.B."/>
            <person name="Yadav S."/>
            <person name="Hopmans E.C."/>
            <person name="Dutilh B.E."/>
            <person name="Sinninghe Damste J.S."/>
        </authorList>
    </citation>
    <scope>NUCLEOTIDE SEQUENCE [LARGE SCALE GENOMIC DNA]</scope>
    <source>
        <strain evidence="10">NIOZ-UU100</strain>
    </source>
</reference>
<feature type="transmembrane region" description="Helical" evidence="8">
    <location>
        <begin position="327"/>
        <end position="346"/>
    </location>
</feature>
<keyword evidence="7 8" id="KW-0472">Membrane</keyword>
<evidence type="ECO:0000256" key="6">
    <source>
        <dbReference type="ARBA" id="ARBA00022989"/>
    </source>
</evidence>
<evidence type="ECO:0000256" key="5">
    <source>
        <dbReference type="ARBA" id="ARBA00022692"/>
    </source>
</evidence>
<keyword evidence="2 8" id="KW-0813">Transport</keyword>
<dbReference type="GO" id="GO:0055085">
    <property type="term" value="P:transmembrane transport"/>
    <property type="evidence" value="ECO:0007669"/>
    <property type="project" value="InterPro"/>
</dbReference>
<dbReference type="Pfam" id="PF00528">
    <property type="entry name" value="BPD_transp_1"/>
    <property type="match status" value="1"/>
</dbReference>
<keyword evidence="4" id="KW-0997">Cell inner membrane</keyword>
<evidence type="ECO:0000256" key="2">
    <source>
        <dbReference type="ARBA" id="ARBA00022448"/>
    </source>
</evidence>
<dbReference type="SUPFAM" id="SSF161098">
    <property type="entry name" value="MetI-like"/>
    <property type="match status" value="2"/>
</dbReference>
<accession>A0A8J6P6I6</accession>
<comment type="caution">
    <text evidence="10">The sequence shown here is derived from an EMBL/GenBank/DDBJ whole genome shotgun (WGS) entry which is preliminary data.</text>
</comment>
<organism evidence="10 11">
    <name type="scientific">Candidatus Thiopontia autotrophica</name>
    <dbReference type="NCBI Taxonomy" id="2841688"/>
    <lineage>
        <taxon>Bacteria</taxon>
        <taxon>Pseudomonadati</taxon>
        <taxon>Pseudomonadota</taxon>
        <taxon>Gammaproteobacteria</taxon>
        <taxon>Candidatus Thiopontia</taxon>
    </lineage>
</organism>
<dbReference type="Proteomes" id="UP000654401">
    <property type="component" value="Unassembled WGS sequence"/>
</dbReference>
<evidence type="ECO:0000259" key="9">
    <source>
        <dbReference type="PROSITE" id="PS50928"/>
    </source>
</evidence>
<feature type="transmembrane region" description="Helical" evidence="8">
    <location>
        <begin position="131"/>
        <end position="153"/>
    </location>
</feature>
<keyword evidence="6 8" id="KW-1133">Transmembrane helix</keyword>
<name>A0A8J6P6I6_9GAMM</name>
<dbReference type="InterPro" id="IPR000515">
    <property type="entry name" value="MetI-like"/>
</dbReference>
<evidence type="ECO:0000256" key="4">
    <source>
        <dbReference type="ARBA" id="ARBA00022519"/>
    </source>
</evidence>
<feature type="transmembrane region" description="Helical" evidence="8">
    <location>
        <begin position="283"/>
        <end position="307"/>
    </location>
</feature>
<feature type="domain" description="ABC transmembrane type-1" evidence="9">
    <location>
        <begin position="45"/>
        <end position="252"/>
    </location>
</feature>
<feature type="transmembrane region" description="Helical" evidence="8">
    <location>
        <begin position="358"/>
        <end position="384"/>
    </location>
</feature>
<sequence length="538" mass="59957">MPWAAVAWGISLFVILPILAVMGQAFFPEENIWGHLLETTLPRYLQSSLLLMVGVGVPSAILGVATAWLVTRYEFPGRRVFQWALLLPFAFPSYLLAYLYTDLLQYSGPVQGYLRELFEWRYKSDYWFPEIRSMGGAMTMFTLTLYPYVYLLARASFLEQSDRPGNLSRLLGCGPWGSFFRVSLPAARPAIAVGTSLVLMETLNDFGTVDFFAVETMTTGIFDIWLNRNNVGGAAQIATLLMGMVLLLIVIEQMSRRRQRQYQEGDSRKLIERKSLTTGERQLVLLVVTLPVILGFVIPFTVLASYAWDSVDHYWNPQIIEYGLNSLWVATLAALLTVTVGLLVTYAKRQQKRGGVGLAHRLAGVGYAMPGAVLAIGVVIFFGWVDRGINIWFQSWFGYDPGLIFSGTLFSLLFAYVVRFLTVATGGLDASLGKIRPSMDHAARSLGEGPLAMVWRVHIPMIRSGLLTAALIVFVDVMKELPATLLLRPFNFETLATHVYYFASDEMLQESSIAALMIVLVGLGPVILLSRTIASHRE</sequence>
<feature type="transmembrane region" description="Helical" evidence="8">
    <location>
        <begin position="80"/>
        <end position="100"/>
    </location>
</feature>
<dbReference type="PROSITE" id="PS50928">
    <property type="entry name" value="ABC_TM1"/>
    <property type="match status" value="2"/>
</dbReference>
<dbReference type="PANTHER" id="PTHR43357:SF3">
    <property type="entry name" value="FE(3+)-TRANSPORT SYSTEM PERMEASE PROTEIN FBPB 2"/>
    <property type="match status" value="1"/>
</dbReference>
<dbReference type="FunFam" id="1.10.3720.10:FF:000088">
    <property type="entry name" value="Iron(III) ABC transporter, permease protein"/>
    <property type="match status" value="1"/>
</dbReference>
<dbReference type="EMBL" id="JACNFK010000004">
    <property type="protein sequence ID" value="MBC8518802.1"/>
    <property type="molecule type" value="Genomic_DNA"/>
</dbReference>
<feature type="transmembrane region" description="Helical" evidence="8">
    <location>
        <begin position="48"/>
        <end position="68"/>
    </location>
</feature>
<evidence type="ECO:0000313" key="10">
    <source>
        <dbReference type="EMBL" id="MBC8518802.1"/>
    </source>
</evidence>
<dbReference type="CDD" id="cd06261">
    <property type="entry name" value="TM_PBP2"/>
    <property type="match status" value="2"/>
</dbReference>
<evidence type="ECO:0000313" key="11">
    <source>
        <dbReference type="Proteomes" id="UP000654401"/>
    </source>
</evidence>
<dbReference type="Gene3D" id="1.10.3720.10">
    <property type="entry name" value="MetI-like"/>
    <property type="match status" value="2"/>
</dbReference>
<dbReference type="InterPro" id="IPR035906">
    <property type="entry name" value="MetI-like_sf"/>
</dbReference>
<feature type="domain" description="ABC transmembrane type-1" evidence="9">
    <location>
        <begin position="323"/>
        <end position="529"/>
    </location>
</feature>
<dbReference type="PANTHER" id="PTHR43357">
    <property type="entry name" value="INNER MEMBRANE ABC TRANSPORTER PERMEASE PROTEIN YDCV"/>
    <property type="match status" value="1"/>
</dbReference>
<keyword evidence="3" id="KW-1003">Cell membrane</keyword>
<feature type="transmembrane region" description="Helical" evidence="8">
    <location>
        <begin position="6"/>
        <end position="27"/>
    </location>
</feature>
<evidence type="ECO:0000256" key="7">
    <source>
        <dbReference type="ARBA" id="ARBA00023136"/>
    </source>
</evidence>
<dbReference type="AlphaFoldDB" id="A0A8J6P6I6"/>
<keyword evidence="5 8" id="KW-0812">Transmembrane</keyword>
<feature type="transmembrane region" description="Helical" evidence="8">
    <location>
        <begin position="404"/>
        <end position="432"/>
    </location>
</feature>
<comment type="subcellular location">
    <subcellularLocation>
        <location evidence="1">Cell inner membrane</location>
        <topology evidence="1">Multi-pass membrane protein</topology>
    </subcellularLocation>
    <subcellularLocation>
        <location evidence="8">Cell membrane</location>
        <topology evidence="8">Multi-pass membrane protein</topology>
    </subcellularLocation>
</comment>
<evidence type="ECO:0000256" key="3">
    <source>
        <dbReference type="ARBA" id="ARBA00022475"/>
    </source>
</evidence>
<proteinExistence type="inferred from homology"/>
<evidence type="ECO:0000256" key="8">
    <source>
        <dbReference type="RuleBase" id="RU363032"/>
    </source>
</evidence>
<feature type="transmembrane region" description="Helical" evidence="8">
    <location>
        <begin position="513"/>
        <end position="534"/>
    </location>
</feature>
<comment type="similarity">
    <text evidence="8">Belongs to the binding-protein-dependent transport system permease family.</text>
</comment>
<gene>
    <name evidence="10" type="ORF">H8D24_00145</name>
</gene>
<protein>
    <submittedName>
        <fullName evidence="10">Iron ABC transporter permease</fullName>
    </submittedName>
</protein>
<dbReference type="GO" id="GO:0005886">
    <property type="term" value="C:plasma membrane"/>
    <property type="evidence" value="ECO:0007669"/>
    <property type="project" value="UniProtKB-SubCell"/>
</dbReference>